<organism evidence="1 2">
    <name type="scientific">Gigaspora margarita</name>
    <dbReference type="NCBI Taxonomy" id="4874"/>
    <lineage>
        <taxon>Eukaryota</taxon>
        <taxon>Fungi</taxon>
        <taxon>Fungi incertae sedis</taxon>
        <taxon>Mucoromycota</taxon>
        <taxon>Glomeromycotina</taxon>
        <taxon>Glomeromycetes</taxon>
        <taxon>Diversisporales</taxon>
        <taxon>Gigasporaceae</taxon>
        <taxon>Gigaspora</taxon>
    </lineage>
</organism>
<name>A0ABN7W6H2_GIGMA</name>
<gene>
    <name evidence="1" type="ORF">GMARGA_LOCUS27218</name>
</gene>
<dbReference type="Gene3D" id="3.40.1350.10">
    <property type="match status" value="1"/>
</dbReference>
<dbReference type="Proteomes" id="UP000789901">
    <property type="component" value="Unassembled WGS sequence"/>
</dbReference>
<protein>
    <submittedName>
        <fullName evidence="1">12140_t:CDS:1</fullName>
    </submittedName>
</protein>
<evidence type="ECO:0000313" key="2">
    <source>
        <dbReference type="Proteomes" id="UP000789901"/>
    </source>
</evidence>
<evidence type="ECO:0000313" key="1">
    <source>
        <dbReference type="EMBL" id="CAG8819090.1"/>
    </source>
</evidence>
<accession>A0ABN7W6H2</accession>
<sequence length="242" mass="28011">MQSEKGEITISYNNIIENYSIISLDEKYMNGRNFEIKVYHFLKCKEYHMTLSDSCPINSNFRFFNLSDRLALQIGNYRITGDGGLDIIGDKNGMQIIVQAKSSKTGKYPNLKKAYKEFINTVKTQKSTNEIGIFVVTNNINIQELKNITSTERKIIICHFNELEEYIKQIEQEHIIGMLKLSNDIYNAKNCIEDPNSMIKDLKNNLTILMSHLEKFSDIKNILTCNTKKYNNIKDLNKALKN</sequence>
<comment type="caution">
    <text evidence="1">The sequence shown here is derived from an EMBL/GenBank/DDBJ whole genome shotgun (WGS) entry which is preliminary data.</text>
</comment>
<reference evidence="1 2" key="1">
    <citation type="submission" date="2021-06" db="EMBL/GenBank/DDBJ databases">
        <authorList>
            <person name="Kallberg Y."/>
            <person name="Tangrot J."/>
            <person name="Rosling A."/>
        </authorList>
    </citation>
    <scope>NUCLEOTIDE SEQUENCE [LARGE SCALE GENOMIC DNA]</scope>
    <source>
        <strain evidence="1 2">120-4 pot B 10/14</strain>
    </source>
</reference>
<keyword evidence="2" id="KW-1185">Reference proteome</keyword>
<dbReference type="InterPro" id="IPR011856">
    <property type="entry name" value="tRNA_endonuc-like_dom_sf"/>
</dbReference>
<proteinExistence type="predicted"/>
<dbReference type="EMBL" id="CAJVQB010032983">
    <property type="protein sequence ID" value="CAG8819090.1"/>
    <property type="molecule type" value="Genomic_DNA"/>
</dbReference>